<accession>A0ABP1RXI3</accession>
<comment type="caution">
    <text evidence="1">The sequence shown here is derived from an EMBL/GenBank/DDBJ whole genome shotgun (WGS) entry which is preliminary data.</text>
</comment>
<reference evidence="1 2" key="1">
    <citation type="submission" date="2024-08" db="EMBL/GenBank/DDBJ databases">
        <authorList>
            <person name="Cucini C."/>
            <person name="Frati F."/>
        </authorList>
    </citation>
    <scope>NUCLEOTIDE SEQUENCE [LARGE SCALE GENOMIC DNA]</scope>
</reference>
<sequence length="103" mass="11887">MRRHEHAHTSDRNVKLFTNFVCREKDILIHKLSDDIGKISRIWWHAIADFHSTNSSSMLFNVVFSLTLRSDENGAANQPQLHHRVVFPLCSSNKAGRMTTTKK</sequence>
<dbReference type="EMBL" id="CAXLJM020000122">
    <property type="protein sequence ID" value="CAL8138224.1"/>
    <property type="molecule type" value="Genomic_DNA"/>
</dbReference>
<proteinExistence type="predicted"/>
<dbReference type="Proteomes" id="UP001642540">
    <property type="component" value="Unassembled WGS sequence"/>
</dbReference>
<keyword evidence="2" id="KW-1185">Reference proteome</keyword>
<evidence type="ECO:0000313" key="2">
    <source>
        <dbReference type="Proteomes" id="UP001642540"/>
    </source>
</evidence>
<name>A0ABP1RXI3_9HEXA</name>
<gene>
    <name evidence="1" type="ORF">ODALV1_LOCUS27272</name>
</gene>
<protein>
    <submittedName>
        <fullName evidence="1">Uncharacterized protein</fullName>
    </submittedName>
</protein>
<organism evidence="1 2">
    <name type="scientific">Orchesella dallaii</name>
    <dbReference type="NCBI Taxonomy" id="48710"/>
    <lineage>
        <taxon>Eukaryota</taxon>
        <taxon>Metazoa</taxon>
        <taxon>Ecdysozoa</taxon>
        <taxon>Arthropoda</taxon>
        <taxon>Hexapoda</taxon>
        <taxon>Collembola</taxon>
        <taxon>Entomobryomorpha</taxon>
        <taxon>Entomobryoidea</taxon>
        <taxon>Orchesellidae</taxon>
        <taxon>Orchesellinae</taxon>
        <taxon>Orchesella</taxon>
    </lineage>
</organism>
<evidence type="ECO:0000313" key="1">
    <source>
        <dbReference type="EMBL" id="CAL8138224.1"/>
    </source>
</evidence>